<evidence type="ECO:0000313" key="3">
    <source>
        <dbReference type="Proteomes" id="UP001206312"/>
    </source>
</evidence>
<dbReference type="RefSeq" id="WP_252742025.1">
    <property type="nucleotide sequence ID" value="NZ_JAMXIB010000011.1"/>
</dbReference>
<accession>A0ABT1B2J9</accession>
<name>A0ABT1B2J9_9FLAO</name>
<comment type="caution">
    <text evidence="2">The sequence shown here is derived from an EMBL/GenBank/DDBJ whole genome shotgun (WGS) entry which is preliminary data.</text>
</comment>
<evidence type="ECO:0000313" key="2">
    <source>
        <dbReference type="EMBL" id="MCO5725653.1"/>
    </source>
</evidence>
<reference evidence="2 3" key="1">
    <citation type="submission" date="2022-06" db="EMBL/GenBank/DDBJ databases">
        <authorList>
            <person name="Xuan X."/>
        </authorList>
    </citation>
    <scope>NUCLEOTIDE SEQUENCE [LARGE SCALE GENOMIC DNA]</scope>
    <source>
        <strain evidence="2 3">2V75</strain>
    </source>
</reference>
<dbReference type="Gene3D" id="2.160.20.120">
    <property type="match status" value="1"/>
</dbReference>
<proteinExistence type="predicted"/>
<keyword evidence="3" id="KW-1185">Reference proteome</keyword>
<feature type="domain" description="Putative auto-transporter adhesin head GIN" evidence="1">
    <location>
        <begin position="44"/>
        <end position="175"/>
    </location>
</feature>
<evidence type="ECO:0000259" key="1">
    <source>
        <dbReference type="Pfam" id="PF10988"/>
    </source>
</evidence>
<gene>
    <name evidence="2" type="ORF">NG653_12365</name>
</gene>
<dbReference type="EMBL" id="JAMXIB010000011">
    <property type="protein sequence ID" value="MCO5725653.1"/>
    <property type="molecule type" value="Genomic_DNA"/>
</dbReference>
<dbReference type="Proteomes" id="UP001206312">
    <property type="component" value="Unassembled WGS sequence"/>
</dbReference>
<protein>
    <submittedName>
        <fullName evidence="2">DUF2807 domain-containing protein</fullName>
    </submittedName>
</protein>
<organism evidence="2 3">
    <name type="scientific">Robiginitalea marina</name>
    <dbReference type="NCBI Taxonomy" id="2954105"/>
    <lineage>
        <taxon>Bacteria</taxon>
        <taxon>Pseudomonadati</taxon>
        <taxon>Bacteroidota</taxon>
        <taxon>Flavobacteriia</taxon>
        <taxon>Flavobacteriales</taxon>
        <taxon>Flavobacteriaceae</taxon>
        <taxon>Robiginitalea</taxon>
    </lineage>
</organism>
<dbReference type="Pfam" id="PF10988">
    <property type="entry name" value="DUF2807"/>
    <property type="match status" value="1"/>
</dbReference>
<dbReference type="InterPro" id="IPR021255">
    <property type="entry name" value="DUF2807"/>
</dbReference>
<sequence>MKNLISFGVVLCSLLLATPALGQRKPRIRGSRTVVSVDRELPPFSHLVLEDDLEVRLRAGASEGVRIDADDNLVDILRFDLDGDTLRIASFYNITAKKQLDLTLSYTHLESIRVTAGNLTTSDPLKADQIRLGVMEVGKATLEVHGTIVSVDLEGNASADLRLRADSVAIRAADRADAHLYSEGGGLALALTQSASLVLEGDSPEMQATLSGNTRLDARALEARVVSVTLGESSNGRIRALDVLRYEGSGDSRLFVYGQPAIEIPGFRDRAELHKAPE</sequence>